<dbReference type="Pfam" id="PF01047">
    <property type="entry name" value="MarR"/>
    <property type="match status" value="1"/>
</dbReference>
<dbReference type="SUPFAM" id="SSF46785">
    <property type="entry name" value="Winged helix' DNA-binding domain"/>
    <property type="match status" value="1"/>
</dbReference>
<evidence type="ECO:0000313" key="6">
    <source>
        <dbReference type="Proteomes" id="UP001206692"/>
    </source>
</evidence>
<evidence type="ECO:0000256" key="1">
    <source>
        <dbReference type="ARBA" id="ARBA00023015"/>
    </source>
</evidence>
<dbReference type="InterPro" id="IPR036390">
    <property type="entry name" value="WH_DNA-bd_sf"/>
</dbReference>
<evidence type="ECO:0000256" key="3">
    <source>
        <dbReference type="ARBA" id="ARBA00023163"/>
    </source>
</evidence>
<protein>
    <submittedName>
        <fullName evidence="5">MarR family transcriptional regulator</fullName>
    </submittedName>
</protein>
<dbReference type="InterPro" id="IPR000835">
    <property type="entry name" value="HTH_MarR-typ"/>
</dbReference>
<keyword evidence="2" id="KW-0238">DNA-binding</keyword>
<dbReference type="SMART" id="SM00347">
    <property type="entry name" value="HTH_MARR"/>
    <property type="match status" value="1"/>
</dbReference>
<dbReference type="Proteomes" id="UP001206692">
    <property type="component" value="Unassembled WGS sequence"/>
</dbReference>
<feature type="domain" description="HTH marR-type" evidence="4">
    <location>
        <begin position="1"/>
        <end position="135"/>
    </location>
</feature>
<organism evidence="5 6">
    <name type="scientific">Megasphaera massiliensis</name>
    <dbReference type="NCBI Taxonomy" id="1232428"/>
    <lineage>
        <taxon>Bacteria</taxon>
        <taxon>Bacillati</taxon>
        <taxon>Bacillota</taxon>
        <taxon>Negativicutes</taxon>
        <taxon>Veillonellales</taxon>
        <taxon>Veillonellaceae</taxon>
        <taxon>Megasphaera</taxon>
    </lineage>
</organism>
<dbReference type="PRINTS" id="PR00598">
    <property type="entry name" value="HTHMARR"/>
</dbReference>
<evidence type="ECO:0000259" key="4">
    <source>
        <dbReference type="PROSITE" id="PS50995"/>
    </source>
</evidence>
<reference evidence="5 6" key="1">
    <citation type="submission" date="2022-06" db="EMBL/GenBank/DDBJ databases">
        <title>Isolation of gut microbiota from human fecal samples.</title>
        <authorList>
            <person name="Pamer E.G."/>
            <person name="Barat B."/>
            <person name="Waligurski E."/>
            <person name="Medina S."/>
            <person name="Paddock L."/>
            <person name="Mostad J."/>
        </authorList>
    </citation>
    <scope>NUCLEOTIDE SEQUENCE [LARGE SCALE GENOMIC DNA]</scope>
    <source>
        <strain evidence="5 6">DFI.1.1</strain>
    </source>
</reference>
<keyword evidence="1" id="KW-0805">Transcription regulation</keyword>
<accession>A0ABT1STG6</accession>
<sequence length="153" mass="17655">MNYLHAGHDFGIINMRSQAYITEACQPWNLSYSEYVALMNLYDLDGCSQSELCKEMKADKALVARSLKTLEEKGYVCRRQKDGDRRFKFIYLTPKARGIQGELEGLLETWITYLVEGFEEAKRDEMFAMMHAVAERASNVSMSDVKNEGEMKR</sequence>
<keyword evidence="3" id="KW-0804">Transcription</keyword>
<name>A0ABT1STG6_9FIRM</name>
<dbReference type="PANTHER" id="PTHR42756">
    <property type="entry name" value="TRANSCRIPTIONAL REGULATOR, MARR"/>
    <property type="match status" value="1"/>
</dbReference>
<dbReference type="PROSITE" id="PS50995">
    <property type="entry name" value="HTH_MARR_2"/>
    <property type="match status" value="1"/>
</dbReference>
<proteinExistence type="predicted"/>
<comment type="caution">
    <text evidence="5">The sequence shown here is derived from an EMBL/GenBank/DDBJ whole genome shotgun (WGS) entry which is preliminary data.</text>
</comment>
<keyword evidence="6" id="KW-1185">Reference proteome</keyword>
<dbReference type="RefSeq" id="WP_072272069.1">
    <property type="nucleotide sequence ID" value="NZ_JAJCIO010000014.1"/>
</dbReference>
<evidence type="ECO:0000256" key="2">
    <source>
        <dbReference type="ARBA" id="ARBA00023125"/>
    </source>
</evidence>
<evidence type="ECO:0000313" key="5">
    <source>
        <dbReference type="EMBL" id="MCQ5343168.1"/>
    </source>
</evidence>
<dbReference type="PANTHER" id="PTHR42756:SF1">
    <property type="entry name" value="TRANSCRIPTIONAL REPRESSOR OF EMRAB OPERON"/>
    <property type="match status" value="1"/>
</dbReference>
<dbReference type="EMBL" id="JANGEW010000017">
    <property type="protein sequence ID" value="MCQ5343168.1"/>
    <property type="molecule type" value="Genomic_DNA"/>
</dbReference>
<gene>
    <name evidence="5" type="ORF">NE675_09075</name>
</gene>
<dbReference type="Gene3D" id="1.10.10.10">
    <property type="entry name" value="Winged helix-like DNA-binding domain superfamily/Winged helix DNA-binding domain"/>
    <property type="match status" value="1"/>
</dbReference>
<dbReference type="InterPro" id="IPR036388">
    <property type="entry name" value="WH-like_DNA-bd_sf"/>
</dbReference>